<protein>
    <submittedName>
        <fullName evidence="10">RALBP1 associated Eps domain containing 1</fullName>
    </submittedName>
</protein>
<dbReference type="SMART" id="SM00027">
    <property type="entry name" value="EH"/>
    <property type="match status" value="2"/>
</dbReference>
<evidence type="ECO:0000259" key="8">
    <source>
        <dbReference type="PROSITE" id="PS50031"/>
    </source>
</evidence>
<dbReference type="Pfam" id="PF12763">
    <property type="entry name" value="EH"/>
    <property type="match status" value="2"/>
</dbReference>
<reference evidence="10" key="1">
    <citation type="submission" date="2025-08" db="UniProtKB">
        <authorList>
            <consortium name="Ensembl"/>
        </authorList>
    </citation>
    <scope>IDENTIFICATION</scope>
</reference>
<evidence type="ECO:0000256" key="6">
    <source>
        <dbReference type="SAM" id="Coils"/>
    </source>
</evidence>
<feature type="region of interest" description="Disordered" evidence="7">
    <location>
        <begin position="1"/>
        <end position="156"/>
    </location>
</feature>
<dbReference type="InterPro" id="IPR011992">
    <property type="entry name" value="EF-hand-dom_pair"/>
</dbReference>
<accession>A0A8C4V0H7</accession>
<feature type="region of interest" description="Disordered" evidence="7">
    <location>
        <begin position="349"/>
        <end position="469"/>
    </location>
</feature>
<feature type="region of interest" description="Disordered" evidence="7">
    <location>
        <begin position="712"/>
        <end position="865"/>
    </location>
</feature>
<feature type="compositionally biased region" description="Pro residues" evidence="7">
    <location>
        <begin position="70"/>
        <end position="80"/>
    </location>
</feature>
<feature type="compositionally biased region" description="Low complexity" evidence="7">
    <location>
        <begin position="205"/>
        <end position="214"/>
    </location>
</feature>
<dbReference type="PANTHER" id="PTHR11216:SF63">
    <property type="entry name" value="RALBP1-ASSOCIATED EPS DOMAIN-CONTAINING PROTEIN 1"/>
    <property type="match status" value="1"/>
</dbReference>
<dbReference type="CDD" id="cd00052">
    <property type="entry name" value="EH"/>
    <property type="match status" value="1"/>
</dbReference>
<dbReference type="GO" id="GO:0016197">
    <property type="term" value="P:endosomal transport"/>
    <property type="evidence" value="ECO:0007669"/>
    <property type="project" value="TreeGrafter"/>
</dbReference>
<evidence type="ECO:0000313" key="10">
    <source>
        <dbReference type="Ensembl" id="ENSFTIP00000020758.1"/>
    </source>
</evidence>
<evidence type="ECO:0000256" key="1">
    <source>
        <dbReference type="ARBA" id="ARBA00022553"/>
    </source>
</evidence>
<feature type="compositionally biased region" description="Polar residues" evidence="7">
    <location>
        <begin position="804"/>
        <end position="815"/>
    </location>
</feature>
<dbReference type="GO" id="GO:0005509">
    <property type="term" value="F:calcium ion binding"/>
    <property type="evidence" value="ECO:0007669"/>
    <property type="project" value="InterPro"/>
</dbReference>
<evidence type="ECO:0000313" key="11">
    <source>
        <dbReference type="Proteomes" id="UP000694562"/>
    </source>
</evidence>
<feature type="compositionally biased region" description="Polar residues" evidence="7">
    <location>
        <begin position="448"/>
        <end position="457"/>
    </location>
</feature>
<dbReference type="OrthoDB" id="10045710at2759"/>
<sequence length="1037" mass="112012">MFGLLLDIKHKRPRESPRASRRKLPARGRRSPTRLPAPPRPEGALPRTASPHIRAPGRGRCARAAASPAQPRPGAPPPVSAPRRGEGTGRGGGERCWPSSPPTPPPGPGASAASRAEWAGSPRRGGPGGARRCPASLSGPRAGRARGAGAGQARRRATVWAGGRLVGGRCERPLARGGWLGRAAAGGVASRPARSRPPRRGVPGGARQPHALSAAPPPAGPPPLHAGRRRRRRRAEPACKMEGLTLSEAEQRYYCDLFSYCDTESTKKVASNGRVLELFRAAQLPNDVVMQIMELCGATRLGYFGRSQFYIALKLVAVAQSGLPLRVESLNTVKDLPLPRFVVSKNEQESRHTALYSSDADSPASYSGVIPPPPGRIQVKKGSVSHDAVQQRTSADQQESTSPVVSPQQSPPTSPHTWRKHNRHPSGGNNERPLAGPGPFWAPFSEAQPGSSTSSDPMWSGHSPPPHQENWVSFADTPPTSALLAMHPASVQDQTTVRTVASATTTNEIRRQSSSYDDPWKITDEQRQYYVNQFKTIQPDLNGFIPGSAAKEFFTKSKLPILELSHIWELSDFDKDGALTLDEFCAAFHLVVARKNGYDLPEKLPESLMPKLIDLEDSTEVGEQTGEVGYSSSPAEAPPSKSPSMPSLNQTWPELNQSSEQWETFSERSSSSQTLTQFDSNIAPADPDTAIVHPVPIRMTPSKIHMQEMELKRTGSDHANPTSPLLVKPPDLPEENKMSSSVKFTAGNTVTDGYSSSDSYTSDPEQIGSTVTRQRSQSGTSPDNTAPPPPPPRPHPSHSRSSSLDMNRSFSVTPGQQQAGVVAYPPAVPPRPQPSQGAGPHVHRPVDAEGLIAHSSTSPQQIPEQPNFADFSQFEAFAVSGVNKEEEDEIETHSEVLQVEKPSDSASSLRVAKADGRVEDKAPVNIPTSAGKGTTPLAPPPKPIRRRLKSEDELRPEAEEHTQKTGVIAAVLASQPSIPRSVGKDKKAIQASIRRNKETNTVLARLNSELQQQLKDVLEERISLEVQLEQLRPFSHL</sequence>
<dbReference type="PROSITE" id="PS50222">
    <property type="entry name" value="EF_HAND_2"/>
    <property type="match status" value="1"/>
</dbReference>
<evidence type="ECO:0000259" key="9">
    <source>
        <dbReference type="PROSITE" id="PS50222"/>
    </source>
</evidence>
<feature type="compositionally biased region" description="Basic and acidic residues" evidence="7">
    <location>
        <begin position="949"/>
        <end position="963"/>
    </location>
</feature>
<dbReference type="Gene3D" id="1.10.238.10">
    <property type="entry name" value="EF-hand"/>
    <property type="match status" value="2"/>
</dbReference>
<dbReference type="Ensembl" id="ENSFTIT00000021626.1">
    <property type="protein sequence ID" value="ENSFTIP00000020758.1"/>
    <property type="gene ID" value="ENSFTIG00000013530.1"/>
</dbReference>
<feature type="compositionally biased region" description="Basic residues" evidence="7">
    <location>
        <begin position="9"/>
        <end position="32"/>
    </location>
</feature>
<feature type="region of interest" description="Disordered" evidence="7">
    <location>
        <begin position="622"/>
        <end position="674"/>
    </location>
</feature>
<feature type="compositionally biased region" description="Polar residues" evidence="7">
    <location>
        <begin position="854"/>
        <end position="864"/>
    </location>
</feature>
<feature type="compositionally biased region" description="Low complexity" evidence="7">
    <location>
        <begin position="751"/>
        <end position="763"/>
    </location>
</feature>
<dbReference type="InterPro" id="IPR002048">
    <property type="entry name" value="EF_hand_dom"/>
</dbReference>
<name>A0A8C4V0H7_FALTI</name>
<dbReference type="AlphaFoldDB" id="A0A8C4V0H7"/>
<feature type="compositionally biased region" description="Polar residues" evidence="7">
    <location>
        <begin position="648"/>
        <end position="674"/>
    </location>
</feature>
<dbReference type="InterPro" id="IPR000261">
    <property type="entry name" value="EH_dom"/>
</dbReference>
<dbReference type="GO" id="GO:0006897">
    <property type="term" value="P:endocytosis"/>
    <property type="evidence" value="ECO:0007669"/>
    <property type="project" value="TreeGrafter"/>
</dbReference>
<keyword evidence="11" id="KW-1185">Reference proteome</keyword>
<feature type="compositionally biased region" description="Polar residues" evidence="7">
    <location>
        <begin position="738"/>
        <end position="750"/>
    </location>
</feature>
<keyword evidence="3" id="KW-0677">Repeat</keyword>
<feature type="compositionally biased region" description="Basic and acidic residues" evidence="7">
    <location>
        <begin position="912"/>
        <end position="922"/>
    </location>
</feature>
<feature type="coiled-coil region" evidence="6">
    <location>
        <begin position="996"/>
        <end position="1027"/>
    </location>
</feature>
<feature type="compositionally biased region" description="Polar residues" evidence="7">
    <location>
        <begin position="767"/>
        <end position="784"/>
    </location>
</feature>
<dbReference type="Proteomes" id="UP000694562">
    <property type="component" value="Unplaced"/>
</dbReference>
<keyword evidence="2" id="KW-0479">Metal-binding</keyword>
<reference evidence="10" key="2">
    <citation type="submission" date="2025-09" db="UniProtKB">
        <authorList>
            <consortium name="Ensembl"/>
        </authorList>
    </citation>
    <scope>IDENTIFICATION</scope>
</reference>
<feature type="compositionally biased region" description="Low complexity" evidence="7">
    <location>
        <begin position="130"/>
        <end position="147"/>
    </location>
</feature>
<feature type="compositionally biased region" description="Pro residues" evidence="7">
    <location>
        <begin position="785"/>
        <end position="794"/>
    </location>
</feature>
<feature type="compositionally biased region" description="Low complexity" evidence="7">
    <location>
        <begin position="356"/>
        <end position="367"/>
    </location>
</feature>
<evidence type="ECO:0000256" key="7">
    <source>
        <dbReference type="SAM" id="MobiDB-lite"/>
    </source>
</evidence>
<evidence type="ECO:0000256" key="2">
    <source>
        <dbReference type="ARBA" id="ARBA00022723"/>
    </source>
</evidence>
<keyword evidence="1" id="KW-0597">Phosphoprotein</keyword>
<feature type="domain" description="EF-hand" evidence="9">
    <location>
        <begin position="559"/>
        <end position="594"/>
    </location>
</feature>
<dbReference type="InterPro" id="IPR018247">
    <property type="entry name" value="EF_Hand_1_Ca_BS"/>
</dbReference>
<keyword evidence="5 6" id="KW-0175">Coiled coil</keyword>
<feature type="compositionally biased region" description="Pro residues" evidence="7">
    <location>
        <begin position="215"/>
        <end position="224"/>
    </location>
</feature>
<dbReference type="FunFam" id="1.10.238.10:FF:000039">
    <property type="entry name" value="RalBP1-associated Eps domain-containing protein 2 isoform 1"/>
    <property type="match status" value="1"/>
</dbReference>
<keyword evidence="4" id="KW-0106">Calcium</keyword>
<dbReference type="FunFam" id="1.10.238.10:FF:000084">
    <property type="entry name" value="ralBP1-associated Eps domain-containing protein 1 isoform X2"/>
    <property type="match status" value="1"/>
</dbReference>
<feature type="compositionally biased region" description="Low complexity" evidence="7">
    <location>
        <begin position="183"/>
        <end position="192"/>
    </location>
</feature>
<evidence type="ECO:0000256" key="3">
    <source>
        <dbReference type="ARBA" id="ARBA00022737"/>
    </source>
</evidence>
<dbReference type="OMA" id="QCCDVEN"/>
<dbReference type="SUPFAM" id="SSF47473">
    <property type="entry name" value="EF-hand"/>
    <property type="match status" value="2"/>
</dbReference>
<evidence type="ECO:0000256" key="4">
    <source>
        <dbReference type="ARBA" id="ARBA00022837"/>
    </source>
</evidence>
<feature type="region of interest" description="Disordered" evidence="7">
    <location>
        <begin position="882"/>
        <end position="966"/>
    </location>
</feature>
<feature type="compositionally biased region" description="Polar residues" evidence="7">
    <location>
        <begin position="388"/>
        <end position="399"/>
    </location>
</feature>
<dbReference type="PROSITE" id="PS00018">
    <property type="entry name" value="EF_HAND_1"/>
    <property type="match status" value="1"/>
</dbReference>
<feature type="domain" description="EH" evidence="8">
    <location>
        <begin position="526"/>
        <end position="610"/>
    </location>
</feature>
<feature type="compositionally biased region" description="Low complexity" evidence="7">
    <location>
        <begin position="816"/>
        <end position="825"/>
    </location>
</feature>
<feature type="compositionally biased region" description="Pro residues" evidence="7">
    <location>
        <begin position="99"/>
        <end position="108"/>
    </location>
</feature>
<dbReference type="PANTHER" id="PTHR11216">
    <property type="entry name" value="EH DOMAIN"/>
    <property type="match status" value="1"/>
</dbReference>
<dbReference type="PROSITE" id="PS50031">
    <property type="entry name" value="EH"/>
    <property type="match status" value="2"/>
</dbReference>
<evidence type="ECO:0000256" key="5">
    <source>
        <dbReference type="ARBA" id="ARBA00023054"/>
    </source>
</evidence>
<dbReference type="GO" id="GO:0005829">
    <property type="term" value="C:cytosol"/>
    <property type="evidence" value="ECO:0007669"/>
    <property type="project" value="UniProtKB-ARBA"/>
</dbReference>
<proteinExistence type="predicted"/>
<dbReference type="GO" id="GO:0005886">
    <property type="term" value="C:plasma membrane"/>
    <property type="evidence" value="ECO:0007669"/>
    <property type="project" value="TreeGrafter"/>
</dbReference>
<feature type="region of interest" description="Disordered" evidence="7">
    <location>
        <begin position="183"/>
        <end position="236"/>
    </location>
</feature>
<feature type="domain" description="EH" evidence="8">
    <location>
        <begin position="250"/>
        <end position="337"/>
    </location>
</feature>
<organism evidence="10 11">
    <name type="scientific">Falco tinnunculus</name>
    <name type="common">Common kestrel</name>
    <dbReference type="NCBI Taxonomy" id="100819"/>
    <lineage>
        <taxon>Eukaryota</taxon>
        <taxon>Metazoa</taxon>
        <taxon>Chordata</taxon>
        <taxon>Craniata</taxon>
        <taxon>Vertebrata</taxon>
        <taxon>Euteleostomi</taxon>
        <taxon>Archelosauria</taxon>
        <taxon>Archosauria</taxon>
        <taxon>Dinosauria</taxon>
        <taxon>Saurischia</taxon>
        <taxon>Theropoda</taxon>
        <taxon>Coelurosauria</taxon>
        <taxon>Aves</taxon>
        <taxon>Neognathae</taxon>
        <taxon>Neoaves</taxon>
        <taxon>Telluraves</taxon>
        <taxon>Australaves</taxon>
        <taxon>Falconiformes</taxon>
        <taxon>Falconidae</taxon>
        <taxon>Falco</taxon>
    </lineage>
</organism>
<feature type="compositionally biased region" description="Low complexity" evidence="7">
    <location>
        <begin position="109"/>
        <end position="122"/>
    </location>
</feature>